<organism evidence="1 2">
    <name type="scientific">Gossypium mustelinum</name>
    <name type="common">Cotton</name>
    <name type="synonym">Gossypium caicoense</name>
    <dbReference type="NCBI Taxonomy" id="34275"/>
    <lineage>
        <taxon>Eukaryota</taxon>
        <taxon>Viridiplantae</taxon>
        <taxon>Streptophyta</taxon>
        <taxon>Embryophyta</taxon>
        <taxon>Tracheophyta</taxon>
        <taxon>Spermatophyta</taxon>
        <taxon>Magnoliopsida</taxon>
        <taxon>eudicotyledons</taxon>
        <taxon>Gunneridae</taxon>
        <taxon>Pentapetalae</taxon>
        <taxon>rosids</taxon>
        <taxon>malvids</taxon>
        <taxon>Malvales</taxon>
        <taxon>Malvaceae</taxon>
        <taxon>Malvoideae</taxon>
        <taxon>Gossypium</taxon>
    </lineage>
</organism>
<name>A0A5D2UJT4_GOSMU</name>
<proteinExistence type="predicted"/>
<dbReference type="EMBL" id="CM017654">
    <property type="protein sequence ID" value="TYI76773.1"/>
    <property type="molecule type" value="Genomic_DNA"/>
</dbReference>
<keyword evidence="2" id="KW-1185">Reference proteome</keyword>
<dbReference type="Proteomes" id="UP000323597">
    <property type="component" value="Chromosome D06"/>
</dbReference>
<protein>
    <submittedName>
        <fullName evidence="1">Uncharacterized protein</fullName>
    </submittedName>
</protein>
<dbReference type="AlphaFoldDB" id="A0A5D2UJT4"/>
<reference evidence="1 2" key="1">
    <citation type="submission" date="2019-07" db="EMBL/GenBank/DDBJ databases">
        <title>WGS assembly of Gossypium mustelinum.</title>
        <authorList>
            <person name="Chen Z.J."/>
            <person name="Sreedasyam A."/>
            <person name="Ando A."/>
            <person name="Song Q."/>
            <person name="De L."/>
            <person name="Hulse-Kemp A."/>
            <person name="Ding M."/>
            <person name="Ye W."/>
            <person name="Kirkbride R."/>
            <person name="Jenkins J."/>
            <person name="Plott C."/>
            <person name="Lovell J."/>
            <person name="Lin Y.-M."/>
            <person name="Vaughn R."/>
            <person name="Liu B."/>
            <person name="Li W."/>
            <person name="Simpson S."/>
            <person name="Scheffler B."/>
            <person name="Saski C."/>
            <person name="Grover C."/>
            <person name="Hu G."/>
            <person name="Conover J."/>
            <person name="Carlson J."/>
            <person name="Shu S."/>
            <person name="Boston L."/>
            <person name="Williams M."/>
            <person name="Peterson D."/>
            <person name="Mcgee K."/>
            <person name="Jones D."/>
            <person name="Wendel J."/>
            <person name="Stelly D."/>
            <person name="Grimwood J."/>
            <person name="Schmutz J."/>
        </authorList>
    </citation>
    <scope>NUCLEOTIDE SEQUENCE [LARGE SCALE GENOMIC DNA]</scope>
    <source>
        <strain evidence="1">1408120.09</strain>
    </source>
</reference>
<evidence type="ECO:0000313" key="1">
    <source>
        <dbReference type="EMBL" id="TYI76773.1"/>
    </source>
</evidence>
<sequence>MLPLSLAPRLRLRRRWRRLNKSDERGTRRGARGARFAAACEGELRRC</sequence>
<accession>A0A5D2UJT4</accession>
<evidence type="ECO:0000313" key="2">
    <source>
        <dbReference type="Proteomes" id="UP000323597"/>
    </source>
</evidence>
<gene>
    <name evidence="1" type="ORF">E1A91_D06G100300v1</name>
</gene>